<dbReference type="EMBL" id="MTYJ01000279">
    <property type="protein sequence ID" value="OWA52652.1"/>
    <property type="molecule type" value="Genomic_DNA"/>
</dbReference>
<dbReference type="OrthoDB" id="10575941at2759"/>
<proteinExistence type="predicted"/>
<protein>
    <submittedName>
        <fullName evidence="1">Uncharacterized protein</fullName>
    </submittedName>
</protein>
<keyword evidence="2" id="KW-1185">Reference proteome</keyword>
<organism evidence="1 2">
    <name type="scientific">Hypsibius exemplaris</name>
    <name type="common">Freshwater tardigrade</name>
    <dbReference type="NCBI Taxonomy" id="2072580"/>
    <lineage>
        <taxon>Eukaryota</taxon>
        <taxon>Metazoa</taxon>
        <taxon>Ecdysozoa</taxon>
        <taxon>Tardigrada</taxon>
        <taxon>Eutardigrada</taxon>
        <taxon>Parachela</taxon>
        <taxon>Hypsibioidea</taxon>
        <taxon>Hypsibiidae</taxon>
        <taxon>Hypsibius</taxon>
    </lineage>
</organism>
<reference evidence="2" key="1">
    <citation type="submission" date="2017-01" db="EMBL/GenBank/DDBJ databases">
        <title>Comparative genomics of anhydrobiosis in the tardigrade Hypsibius dujardini.</title>
        <authorList>
            <person name="Yoshida Y."/>
            <person name="Koutsovoulos G."/>
            <person name="Laetsch D."/>
            <person name="Stevens L."/>
            <person name="Kumar S."/>
            <person name="Horikawa D."/>
            <person name="Ishino K."/>
            <person name="Komine S."/>
            <person name="Tomita M."/>
            <person name="Blaxter M."/>
            <person name="Arakawa K."/>
        </authorList>
    </citation>
    <scope>NUCLEOTIDE SEQUENCE [LARGE SCALE GENOMIC DNA]</scope>
    <source>
        <strain evidence="2">Z151</strain>
    </source>
</reference>
<name>A0A9X6NEQ1_HYPEX</name>
<sequence length="275" mass="31980">MLFCREHAGTDRTRPERNTIALDYLSKGLEEATCRWNLSKTQNAQKTIMRKQMLFLIGDSRMRLFYLHLQRFLRPNGIETSTPFLTDLSRVMERESAHPDQPILRYYPSKYPSAEEMEEILTAVVSEISRGNERRNVLLYETGAWPLYTYGVQGLGQFHENLTVVAKRFQRLPRDVVVIWMQTLPFHPGVQSSHNKWVSERRGIFQLIERFGGIVRKVAVSHNFTLWSSAHDLALRHPELYIDRVHGNRELNHQFFHQLLCASAETLQAALEATA</sequence>
<dbReference type="Proteomes" id="UP000192578">
    <property type="component" value="Unassembled WGS sequence"/>
</dbReference>
<evidence type="ECO:0000313" key="1">
    <source>
        <dbReference type="EMBL" id="OWA52652.1"/>
    </source>
</evidence>
<gene>
    <name evidence="1" type="ORF">BV898_17099</name>
</gene>
<evidence type="ECO:0000313" key="2">
    <source>
        <dbReference type="Proteomes" id="UP000192578"/>
    </source>
</evidence>
<comment type="caution">
    <text evidence="1">The sequence shown here is derived from an EMBL/GenBank/DDBJ whole genome shotgun (WGS) entry which is preliminary data.</text>
</comment>
<dbReference type="AlphaFoldDB" id="A0A9X6NEQ1"/>
<accession>A0A9X6NEQ1</accession>